<feature type="transmembrane region" description="Helical" evidence="6">
    <location>
        <begin position="185"/>
        <end position="205"/>
    </location>
</feature>
<evidence type="ECO:0000256" key="1">
    <source>
        <dbReference type="ARBA" id="ARBA00004141"/>
    </source>
</evidence>
<feature type="transmembrane region" description="Helical" evidence="6">
    <location>
        <begin position="37"/>
        <end position="58"/>
    </location>
</feature>
<evidence type="ECO:0000256" key="3">
    <source>
        <dbReference type="ARBA" id="ARBA00022692"/>
    </source>
</evidence>
<feature type="transmembrane region" description="Helical" evidence="6">
    <location>
        <begin position="273"/>
        <end position="289"/>
    </location>
</feature>
<accession>A0A4P6M7X9</accession>
<dbReference type="EMBL" id="CP035945">
    <property type="protein sequence ID" value="QBE99657.1"/>
    <property type="molecule type" value="Genomic_DNA"/>
</dbReference>
<dbReference type="InterPro" id="IPR000620">
    <property type="entry name" value="EamA_dom"/>
</dbReference>
<protein>
    <recommendedName>
        <fullName evidence="7">EamA domain-containing protein</fullName>
    </recommendedName>
</protein>
<feature type="transmembrane region" description="Helical" evidence="6">
    <location>
        <begin position="156"/>
        <end position="173"/>
    </location>
</feature>
<feature type="transmembrane region" description="Helical" evidence="6">
    <location>
        <begin position="217"/>
        <end position="238"/>
    </location>
</feature>
<name>A0A4P6M7X9_9FIRM</name>
<feature type="transmembrane region" description="Helical" evidence="6">
    <location>
        <begin position="250"/>
        <end position="267"/>
    </location>
</feature>
<dbReference type="RefSeq" id="WP_130182658.1">
    <property type="nucleotide sequence ID" value="NZ_CP035945.1"/>
</dbReference>
<dbReference type="Proteomes" id="UP000289794">
    <property type="component" value="Chromosome"/>
</dbReference>
<feature type="transmembrane region" description="Helical" evidence="6">
    <location>
        <begin position="126"/>
        <end position="144"/>
    </location>
</feature>
<keyword evidence="3 6" id="KW-0812">Transmembrane</keyword>
<dbReference type="Pfam" id="PF00892">
    <property type="entry name" value="EamA"/>
    <property type="match status" value="2"/>
</dbReference>
<evidence type="ECO:0000313" key="8">
    <source>
        <dbReference type="EMBL" id="QBE99657.1"/>
    </source>
</evidence>
<evidence type="ECO:0000256" key="4">
    <source>
        <dbReference type="ARBA" id="ARBA00022989"/>
    </source>
</evidence>
<comment type="similarity">
    <text evidence="2">Belongs to the EamA transporter family.</text>
</comment>
<keyword evidence="4 6" id="KW-1133">Transmembrane helix</keyword>
<reference evidence="8 9" key="1">
    <citation type="submission" date="2019-01" db="EMBL/GenBank/DDBJ databases">
        <title>PMF-metabolizing Aryl O-demethylase.</title>
        <authorList>
            <person name="Kim M."/>
        </authorList>
    </citation>
    <scope>NUCLEOTIDE SEQUENCE [LARGE SCALE GENOMIC DNA]</scope>
    <source>
        <strain evidence="8 9">PMF1</strain>
    </source>
</reference>
<dbReference type="InterPro" id="IPR037185">
    <property type="entry name" value="EmrE-like"/>
</dbReference>
<proteinExistence type="inferred from homology"/>
<dbReference type="KEGG" id="bpro:PMF13cell1_05236"/>
<evidence type="ECO:0000256" key="6">
    <source>
        <dbReference type="SAM" id="Phobius"/>
    </source>
</evidence>
<gene>
    <name evidence="8" type="ORF">PMF13cell1_05236</name>
</gene>
<evidence type="ECO:0000313" key="9">
    <source>
        <dbReference type="Proteomes" id="UP000289794"/>
    </source>
</evidence>
<dbReference type="SUPFAM" id="SSF103481">
    <property type="entry name" value="Multidrug resistance efflux transporter EmrE"/>
    <property type="match status" value="2"/>
</dbReference>
<evidence type="ECO:0000256" key="5">
    <source>
        <dbReference type="ARBA" id="ARBA00023136"/>
    </source>
</evidence>
<sequence length="303" mass="33594">MDKTKGKTIGLLAMVVVVTIYGVSYISRAVISEYLPTVVILVIQMAIMTILFTGYNLITRKNMKVKKKDWGIIILSGLFGTTFFHGFTILGVNAVGATVSSLLFGFAAVFALIMEFVLFHRKKTRMGILGILVSLVGVYILMGVKIGDLMATNFKGYVLCFLNIISWVIYCFLTDRISDGYEKTVLLNYQALVGAVTTLPFLFFYQIEPSVLAKPSVFMNLIILGVFNSTIAYFLNIFAIKKIGVLLSNLMMDFLPVVTILTSLVLYRTIPTANQIIGGVIILISVFMLDRDQRNLDAQSPIV</sequence>
<dbReference type="AlphaFoldDB" id="A0A4P6M7X9"/>
<dbReference type="GO" id="GO:0016020">
    <property type="term" value="C:membrane"/>
    <property type="evidence" value="ECO:0007669"/>
    <property type="project" value="UniProtKB-SubCell"/>
</dbReference>
<dbReference type="PANTHER" id="PTHR32322">
    <property type="entry name" value="INNER MEMBRANE TRANSPORTER"/>
    <property type="match status" value="1"/>
</dbReference>
<feature type="domain" description="EamA" evidence="7">
    <location>
        <begin position="9"/>
        <end position="142"/>
    </location>
</feature>
<feature type="transmembrane region" description="Helical" evidence="6">
    <location>
        <begin position="70"/>
        <end position="92"/>
    </location>
</feature>
<keyword evidence="5 6" id="KW-0472">Membrane</keyword>
<evidence type="ECO:0000256" key="2">
    <source>
        <dbReference type="ARBA" id="ARBA00007362"/>
    </source>
</evidence>
<organism evidence="8 9">
    <name type="scientific">Blautia producta</name>
    <dbReference type="NCBI Taxonomy" id="33035"/>
    <lineage>
        <taxon>Bacteria</taxon>
        <taxon>Bacillati</taxon>
        <taxon>Bacillota</taxon>
        <taxon>Clostridia</taxon>
        <taxon>Lachnospirales</taxon>
        <taxon>Lachnospiraceae</taxon>
        <taxon>Blautia</taxon>
    </lineage>
</organism>
<dbReference type="PANTHER" id="PTHR32322:SF2">
    <property type="entry name" value="EAMA DOMAIN-CONTAINING PROTEIN"/>
    <property type="match status" value="1"/>
</dbReference>
<dbReference type="InterPro" id="IPR050638">
    <property type="entry name" value="AA-Vitamin_Transporters"/>
</dbReference>
<feature type="transmembrane region" description="Helical" evidence="6">
    <location>
        <begin position="9"/>
        <end position="31"/>
    </location>
</feature>
<evidence type="ECO:0000259" key="7">
    <source>
        <dbReference type="Pfam" id="PF00892"/>
    </source>
</evidence>
<feature type="domain" description="EamA" evidence="7">
    <location>
        <begin position="155"/>
        <end position="289"/>
    </location>
</feature>
<feature type="transmembrane region" description="Helical" evidence="6">
    <location>
        <begin position="98"/>
        <end position="119"/>
    </location>
</feature>
<comment type="subcellular location">
    <subcellularLocation>
        <location evidence="1">Membrane</location>
        <topology evidence="1">Multi-pass membrane protein</topology>
    </subcellularLocation>
</comment>